<accession>A0ABS1HCK0</accession>
<reference evidence="1 2" key="1">
    <citation type="submission" date="2020-12" db="EMBL/GenBank/DDBJ databases">
        <title>YIM B01967 draft genome.</title>
        <authorList>
            <person name="Yan X."/>
        </authorList>
    </citation>
    <scope>NUCLEOTIDE SEQUENCE [LARGE SCALE GENOMIC DNA]</scope>
    <source>
        <strain evidence="1 2">YIM B01967</strain>
    </source>
</reference>
<name>A0ABS1HCK0_9BACL</name>
<organism evidence="1 2">
    <name type="scientific">Viridibacillus soli</name>
    <dbReference type="NCBI Taxonomy" id="2798301"/>
    <lineage>
        <taxon>Bacteria</taxon>
        <taxon>Bacillati</taxon>
        <taxon>Bacillota</taxon>
        <taxon>Bacilli</taxon>
        <taxon>Bacillales</taxon>
        <taxon>Caryophanaceae</taxon>
        <taxon>Viridibacillus</taxon>
    </lineage>
</organism>
<evidence type="ECO:0000313" key="1">
    <source>
        <dbReference type="EMBL" id="MBK3497176.1"/>
    </source>
</evidence>
<sequence>MTTKEFKVHFIYNSKGNRVELGYPEIQTLLFLNEHAFLSQPQLFEFYSFVQTINQASFRKKTSKWLEAGLIKKKTEPLQNGHSVVIISLAGAGLTVLKKLGYIHENSRTKTPGSSNIDHSLAIRQIALDVIYNHRIRTNAQIYLVKGLYVIGIQPNLFFNTLTEPVLIYKSKHLGEDYLSHFIKYDNPITDYKSTLLTSINPYRDKDEHTEVVADWLFKVEGQYLHVEVDCGNEQIRKSKNAYDTSFEGKLSRLQPQIEKKEIAASNYHVLFVMVDNRDGVALTLRQPTRVTRIANVKQEIARFTNYNEWDYEINIIRFSRAKEFLWNYLRKITEPANDEHHEITQLIDVFMQKKELHFEDWEFNFITKEKIIQNGTFPRDGYIPEKTLLYLHPIHSSIQLILPFFMEEGNVKKAEQLAALADAINSGQYGNRLTKILVIYPNESELFHDIPRKHQRQSNDRSAMDTSKMIFISKENFISNIDAPEFFDESKGCLPYDCIFQLAV</sequence>
<keyword evidence="2" id="KW-1185">Reference proteome</keyword>
<comment type="caution">
    <text evidence="1">The sequence shown here is derived from an EMBL/GenBank/DDBJ whole genome shotgun (WGS) entry which is preliminary data.</text>
</comment>
<gene>
    <name evidence="1" type="ORF">JFL43_20560</name>
</gene>
<protein>
    <submittedName>
        <fullName evidence="1">Uncharacterized protein</fullName>
    </submittedName>
</protein>
<proteinExistence type="predicted"/>
<dbReference type="RefSeq" id="WP_200750479.1">
    <property type="nucleotide sequence ID" value="NZ_JAEOAH010000053.1"/>
</dbReference>
<dbReference type="Pfam" id="PF13814">
    <property type="entry name" value="Replic_Relax"/>
    <property type="match status" value="1"/>
</dbReference>
<dbReference type="EMBL" id="JAEOAH010000053">
    <property type="protein sequence ID" value="MBK3497176.1"/>
    <property type="molecule type" value="Genomic_DNA"/>
</dbReference>
<dbReference type="Proteomes" id="UP000618943">
    <property type="component" value="Unassembled WGS sequence"/>
</dbReference>
<evidence type="ECO:0000313" key="2">
    <source>
        <dbReference type="Proteomes" id="UP000618943"/>
    </source>
</evidence>
<dbReference type="InterPro" id="IPR025855">
    <property type="entry name" value="Replic_Relax"/>
</dbReference>